<dbReference type="Pfam" id="PF11150">
    <property type="entry name" value="DUF2927"/>
    <property type="match status" value="1"/>
</dbReference>
<dbReference type="PROSITE" id="PS51257">
    <property type="entry name" value="PROKAR_LIPOPROTEIN"/>
    <property type="match status" value="1"/>
</dbReference>
<dbReference type="AlphaFoldDB" id="A4WUR0"/>
<sequence precursor="true">MHRGARLSTLLRGGLPLAACAVLAACTPPPPPDQPQGIAPRARPANLQGPVKESPESQAMRAYFAKVQTDLLAQGLLRTDGGGRDTPYNDRMLAENFLRIALYDEYERRDGGFAQREVESHLRRWEVPVRVGLRFGPSVPEERRATDRARISSYLARLSKITGHPIGLSDSGVNFWLHVVAEDERRALGPQVAEALPTLSASEIAGITQMNTTTYCLVYALSDDATSIYNRAFAVIRAEHPDLLRLACLHEEIAQGLGLANDSPNARPSIFNDDEEFALLTTQDELMLKILYDRRLRPGMTVAEARPIVETIAYELLGGES</sequence>
<dbReference type="BioCyc" id="RSPH349102:G1G8M-2304-MONOMER"/>
<keyword evidence="2" id="KW-0732">Signal</keyword>
<dbReference type="EMBL" id="CP000661">
    <property type="protein sequence ID" value="ABP71124.1"/>
    <property type="molecule type" value="Genomic_DNA"/>
</dbReference>
<gene>
    <name evidence="3" type="ordered locus">Rsph17025_2234</name>
</gene>
<proteinExistence type="predicted"/>
<dbReference type="STRING" id="349102.Rsph17025_2234"/>
<feature type="region of interest" description="Disordered" evidence="1">
    <location>
        <begin position="31"/>
        <end position="52"/>
    </location>
</feature>
<feature type="signal peptide" evidence="2">
    <location>
        <begin position="1"/>
        <end position="24"/>
    </location>
</feature>
<reference evidence="3" key="1">
    <citation type="submission" date="2007-04" db="EMBL/GenBank/DDBJ databases">
        <title>Complete sequence of chromosome of Rhodobacter sphaeroides ATCC 17025.</title>
        <authorList>
            <consortium name="US DOE Joint Genome Institute"/>
            <person name="Copeland A."/>
            <person name="Lucas S."/>
            <person name="Lapidus A."/>
            <person name="Barry K."/>
            <person name="Detter J.C."/>
            <person name="Glavina del Rio T."/>
            <person name="Hammon N."/>
            <person name="Israni S."/>
            <person name="Dalin E."/>
            <person name="Tice H."/>
            <person name="Pitluck S."/>
            <person name="Chertkov O."/>
            <person name="Brettin T."/>
            <person name="Bruce D."/>
            <person name="Han C."/>
            <person name="Schmutz J."/>
            <person name="Larimer F."/>
            <person name="Land M."/>
            <person name="Hauser L."/>
            <person name="Kyrpides N."/>
            <person name="Kim E."/>
            <person name="Richardson P."/>
            <person name="Mackenzie C."/>
            <person name="Choudhary M."/>
            <person name="Donohue T.J."/>
            <person name="Kaplan S."/>
        </authorList>
    </citation>
    <scope>NUCLEOTIDE SEQUENCE [LARGE SCALE GENOMIC DNA]</scope>
    <source>
        <strain evidence="3">ATCC 17025</strain>
    </source>
</reference>
<dbReference type="HOGENOM" id="CLU_065792_0_0_5"/>
<dbReference type="KEGG" id="rsq:Rsph17025_2234"/>
<evidence type="ECO:0000313" key="3">
    <source>
        <dbReference type="EMBL" id="ABP71124.1"/>
    </source>
</evidence>
<dbReference type="InterPro" id="IPR021323">
    <property type="entry name" value="DUF2927"/>
</dbReference>
<evidence type="ECO:0008006" key="4">
    <source>
        <dbReference type="Google" id="ProtNLM"/>
    </source>
</evidence>
<evidence type="ECO:0000256" key="2">
    <source>
        <dbReference type="SAM" id="SignalP"/>
    </source>
</evidence>
<name>A4WUR0_CERS5</name>
<protein>
    <recommendedName>
        <fullName evidence="4">DUF2927 domain-containing protein</fullName>
    </recommendedName>
</protein>
<evidence type="ECO:0000256" key="1">
    <source>
        <dbReference type="SAM" id="MobiDB-lite"/>
    </source>
</evidence>
<accession>A4WUR0</accession>
<dbReference type="eggNOG" id="ENOG502Z86E">
    <property type="taxonomic scope" value="Bacteria"/>
</dbReference>
<organism evidence="3">
    <name type="scientific">Cereibacter sphaeroides (strain ATCC 17025 / ATH 2.4.3)</name>
    <name type="common">Rhodobacter sphaeroides</name>
    <dbReference type="NCBI Taxonomy" id="349102"/>
    <lineage>
        <taxon>Bacteria</taxon>
        <taxon>Pseudomonadati</taxon>
        <taxon>Pseudomonadota</taxon>
        <taxon>Alphaproteobacteria</taxon>
        <taxon>Rhodobacterales</taxon>
        <taxon>Paracoccaceae</taxon>
        <taxon>Cereibacter</taxon>
    </lineage>
</organism>
<feature type="chain" id="PRO_5002676155" description="DUF2927 domain-containing protein" evidence="2">
    <location>
        <begin position="25"/>
        <end position="321"/>
    </location>
</feature>